<sequence>MSQQGETAMATGRPDRWARAAVPLLLLAAFGGAAWLLQPDAGPEAPQTAEAPVAHDPMAPPVEALAAPVVDAAPAGTAADPAAADVDGARTADAPAASPAAPASPAAADPAMIESETASIAPPANQPRANQPPAPDAAEAPAARIVAASEAPAASPVAAVPAAPEPIQKPVPEPTPPDPASAATASPPAAAPARNVAAAPVPAVPAQDEAATAEAAAMPSGAAPAAETGAAPAAESGAVPAAETGAVPAAETGAAPAATAAVAVPAAQDSRPASAVAAVPADDPAAAAPVAAQPGAAGDAADMPEDAPVVAADRAEDATVVAPAPSASATAPQGAAGPEPSAGDEVTLSASLDPRPETDPARPSLPPEKVSAAPPAPSFDLIRIDAGGGGVVAGRAQPGAVVQVMAGDLTLATVEASARGEFVAFVQTPDSDEGQVLSLIARTGQAAAEGTEDVLVLPSAAPDADPAPPTVVRAGEEAVRVVQPSALGKVDGVTLDAISYDEAGEVRLSGRAPGAQPIRIYLDGAAVGTARSSDAGVWDARVEGIDAGRYVLRVDALTADGGVASRAESPFQRVYPSAQQRANPGQVTVQPGNNLWLLARARYGQGILYTQIFAANRDAIRDPDLIYPGQIFALPDESEFAR</sequence>
<feature type="compositionally biased region" description="Low complexity" evidence="1">
    <location>
        <begin position="318"/>
        <end position="338"/>
    </location>
</feature>
<feature type="region of interest" description="Disordered" evidence="1">
    <location>
        <begin position="316"/>
        <end position="377"/>
    </location>
</feature>
<feature type="compositionally biased region" description="Low complexity" evidence="1">
    <location>
        <begin position="92"/>
        <end position="111"/>
    </location>
</feature>
<dbReference type="EMBL" id="WIND01000002">
    <property type="protein sequence ID" value="MSU88968.1"/>
    <property type="molecule type" value="Genomic_DNA"/>
</dbReference>
<feature type="compositionally biased region" description="Pro residues" evidence="1">
    <location>
        <begin position="163"/>
        <end position="179"/>
    </location>
</feature>
<feature type="compositionally biased region" description="Low complexity" evidence="1">
    <location>
        <begin position="180"/>
        <end position="237"/>
    </location>
</feature>
<feature type="region of interest" description="Disordered" evidence="1">
    <location>
        <begin position="78"/>
        <end position="141"/>
    </location>
</feature>
<gene>
    <name evidence="4" type="ORF">GE300_04930</name>
</gene>
<dbReference type="InterPro" id="IPR036779">
    <property type="entry name" value="LysM_dom_sf"/>
</dbReference>
<dbReference type="PROSITE" id="PS51782">
    <property type="entry name" value="LYSM"/>
    <property type="match status" value="1"/>
</dbReference>
<reference evidence="4 5" key="1">
    <citation type="submission" date="2019-10" db="EMBL/GenBank/DDBJ databases">
        <title>Cognatihalovulum marinum gen. nov. sp. nov., a new member of the family Rhodobacteraceae isolated from deep seawater of the Northwest Indian Ocean.</title>
        <authorList>
            <person name="Ruan C."/>
            <person name="Wang J."/>
            <person name="Zheng X."/>
            <person name="Song L."/>
            <person name="Zhu Y."/>
            <person name="Huang Y."/>
            <person name="Lu Z."/>
            <person name="Du W."/>
            <person name="Huang L."/>
            <person name="Dai X."/>
        </authorList>
    </citation>
    <scope>NUCLEOTIDE SEQUENCE [LARGE SCALE GENOMIC DNA]</scope>
    <source>
        <strain evidence="4 5">2CG4</strain>
    </source>
</reference>
<protein>
    <recommendedName>
        <fullName evidence="3">LysM domain-containing protein</fullName>
    </recommendedName>
</protein>
<name>A0A6L5YXP3_9RHOB</name>
<organism evidence="4 5">
    <name type="scientific">Halovulum marinum</name>
    <dbReference type="NCBI Taxonomy" id="2662447"/>
    <lineage>
        <taxon>Bacteria</taxon>
        <taxon>Pseudomonadati</taxon>
        <taxon>Pseudomonadota</taxon>
        <taxon>Alphaproteobacteria</taxon>
        <taxon>Rhodobacterales</taxon>
        <taxon>Paracoccaceae</taxon>
        <taxon>Halovulum</taxon>
    </lineage>
</organism>
<feature type="transmembrane region" description="Helical" evidence="2">
    <location>
        <begin position="20"/>
        <end position="37"/>
    </location>
</feature>
<dbReference type="PANTHER" id="PTHR34700">
    <property type="entry name" value="POTASSIUM BINDING PROTEIN KBP"/>
    <property type="match status" value="1"/>
</dbReference>
<dbReference type="PANTHER" id="PTHR34700:SF4">
    <property type="entry name" value="PHAGE-LIKE ELEMENT PBSX PROTEIN XKDP"/>
    <property type="match status" value="1"/>
</dbReference>
<keyword evidence="5" id="KW-1185">Reference proteome</keyword>
<evidence type="ECO:0000313" key="4">
    <source>
        <dbReference type="EMBL" id="MSU88968.1"/>
    </source>
</evidence>
<comment type="caution">
    <text evidence="4">The sequence shown here is derived from an EMBL/GenBank/DDBJ whole genome shotgun (WGS) entry which is preliminary data.</text>
</comment>
<dbReference type="Gene3D" id="3.10.350.10">
    <property type="entry name" value="LysM domain"/>
    <property type="match status" value="1"/>
</dbReference>
<evidence type="ECO:0000256" key="1">
    <source>
        <dbReference type="SAM" id="MobiDB-lite"/>
    </source>
</evidence>
<dbReference type="Proteomes" id="UP000474957">
    <property type="component" value="Unassembled WGS sequence"/>
</dbReference>
<dbReference type="InterPro" id="IPR052196">
    <property type="entry name" value="Bact_Kbp"/>
</dbReference>
<dbReference type="Pfam" id="PF01476">
    <property type="entry name" value="LysM"/>
    <property type="match status" value="1"/>
</dbReference>
<accession>A0A6L5YXP3</accession>
<feature type="domain" description="LysM" evidence="3">
    <location>
        <begin position="585"/>
        <end position="634"/>
    </location>
</feature>
<dbReference type="AlphaFoldDB" id="A0A6L5YXP3"/>
<evidence type="ECO:0000313" key="5">
    <source>
        <dbReference type="Proteomes" id="UP000474957"/>
    </source>
</evidence>
<keyword evidence="2" id="KW-1133">Transmembrane helix</keyword>
<keyword evidence="2" id="KW-0812">Transmembrane</keyword>
<feature type="region of interest" description="Disordered" evidence="1">
    <location>
        <begin position="157"/>
        <end position="237"/>
    </location>
</feature>
<dbReference type="InterPro" id="IPR018392">
    <property type="entry name" value="LysM"/>
</dbReference>
<evidence type="ECO:0000259" key="3">
    <source>
        <dbReference type="PROSITE" id="PS51782"/>
    </source>
</evidence>
<keyword evidence="2" id="KW-0472">Membrane</keyword>
<proteinExistence type="predicted"/>
<evidence type="ECO:0000256" key="2">
    <source>
        <dbReference type="SAM" id="Phobius"/>
    </source>
</evidence>